<keyword evidence="1" id="KW-1133">Transmembrane helix</keyword>
<keyword evidence="1" id="KW-0812">Transmembrane</keyword>
<dbReference type="AlphaFoldDB" id="A0A0K2TIZ7"/>
<sequence length="240" mass="28241">MRARILGISFQRRIYFGLILMVLLILFAYNIPIKNLFIQFKKWWYKNIVLEGSVYVSDNSELNEHIVLSRVRELPDFEYSYPNPYSYALIWVSTNEIEVCSSLASMLKMQSYFKDSSFPISYVLLSSMDTDSLVIKERWESSRGKFIHVPKDKLKWIDKTSGIRHYATQLPFTWIALIDSKGIPLMKLKNMIEEIFFKKHISPTNSLIIGYPLFPINEELYEDASQKWSKNCYGKNEKLT</sequence>
<name>A0A0K2TIZ7_LEPSM</name>
<proteinExistence type="predicted"/>
<feature type="transmembrane region" description="Helical" evidence="1">
    <location>
        <begin position="12"/>
        <end position="31"/>
    </location>
</feature>
<accession>A0A0K2TIZ7</accession>
<evidence type="ECO:0000313" key="2">
    <source>
        <dbReference type="EMBL" id="CDW25884.1"/>
    </source>
</evidence>
<reference evidence="2" key="1">
    <citation type="submission" date="2014-05" db="EMBL/GenBank/DDBJ databases">
        <authorList>
            <person name="Chronopoulou M."/>
        </authorList>
    </citation>
    <scope>NUCLEOTIDE SEQUENCE</scope>
    <source>
        <tissue evidence="2">Whole organism</tissue>
    </source>
</reference>
<keyword evidence="1" id="KW-0472">Membrane</keyword>
<organism evidence="2">
    <name type="scientific">Lepeophtheirus salmonis</name>
    <name type="common">Salmon louse</name>
    <name type="synonym">Caligus salmonis</name>
    <dbReference type="NCBI Taxonomy" id="72036"/>
    <lineage>
        <taxon>Eukaryota</taxon>
        <taxon>Metazoa</taxon>
        <taxon>Ecdysozoa</taxon>
        <taxon>Arthropoda</taxon>
        <taxon>Crustacea</taxon>
        <taxon>Multicrustacea</taxon>
        <taxon>Hexanauplia</taxon>
        <taxon>Copepoda</taxon>
        <taxon>Siphonostomatoida</taxon>
        <taxon>Caligidae</taxon>
        <taxon>Lepeophtheirus</taxon>
    </lineage>
</organism>
<dbReference type="EMBL" id="HACA01008523">
    <property type="protein sequence ID" value="CDW25884.1"/>
    <property type="molecule type" value="Transcribed_RNA"/>
</dbReference>
<evidence type="ECO:0000256" key="1">
    <source>
        <dbReference type="SAM" id="Phobius"/>
    </source>
</evidence>
<protein>
    <submittedName>
        <fullName evidence="2">Uncharacterized protein</fullName>
    </submittedName>
</protein>